<keyword evidence="3" id="KW-1185">Reference proteome</keyword>
<reference evidence="2 3" key="1">
    <citation type="submission" date="2018-06" db="EMBL/GenBank/DDBJ databases">
        <title>Sphaerisporangium craniellae sp. nov., isolated from a marine sponge in the South China Sea.</title>
        <authorList>
            <person name="Li L."/>
        </authorList>
    </citation>
    <scope>NUCLEOTIDE SEQUENCE [LARGE SCALE GENOMIC DNA]</scope>
    <source>
        <strain evidence="2 3">CCTCC AA 208026</strain>
    </source>
</reference>
<sequence length="42" mass="4663">MQAALVRAWRGLARFDDRGSVREPASGESVQGRRSFARRTSA</sequence>
<evidence type="ECO:0000313" key="2">
    <source>
        <dbReference type="EMBL" id="RCG28956.1"/>
    </source>
</evidence>
<dbReference type="EMBL" id="QOIL01000012">
    <property type="protein sequence ID" value="RCG28956.1"/>
    <property type="molecule type" value="Genomic_DNA"/>
</dbReference>
<accession>A0A367FEZ6</accession>
<comment type="caution">
    <text evidence="2">The sequence shown here is derived from an EMBL/GenBank/DDBJ whole genome shotgun (WGS) entry which is preliminary data.</text>
</comment>
<evidence type="ECO:0000256" key="1">
    <source>
        <dbReference type="SAM" id="MobiDB-lite"/>
    </source>
</evidence>
<organism evidence="2 3">
    <name type="scientific">Sphaerisporangium album</name>
    <dbReference type="NCBI Taxonomy" id="509200"/>
    <lineage>
        <taxon>Bacteria</taxon>
        <taxon>Bacillati</taxon>
        <taxon>Actinomycetota</taxon>
        <taxon>Actinomycetes</taxon>
        <taxon>Streptosporangiales</taxon>
        <taxon>Streptosporangiaceae</taxon>
        <taxon>Sphaerisporangium</taxon>
    </lineage>
</organism>
<protein>
    <submittedName>
        <fullName evidence="2">Uncharacterized protein</fullName>
    </submittedName>
</protein>
<proteinExistence type="predicted"/>
<name>A0A367FEZ6_9ACTN</name>
<evidence type="ECO:0000313" key="3">
    <source>
        <dbReference type="Proteomes" id="UP000253094"/>
    </source>
</evidence>
<dbReference type="AlphaFoldDB" id="A0A367FEZ6"/>
<dbReference type="Proteomes" id="UP000253094">
    <property type="component" value="Unassembled WGS sequence"/>
</dbReference>
<feature type="region of interest" description="Disordered" evidence="1">
    <location>
        <begin position="19"/>
        <end position="42"/>
    </location>
</feature>
<gene>
    <name evidence="2" type="ORF">DQ384_21570</name>
</gene>